<keyword evidence="8" id="KW-1185">Reference proteome</keyword>
<dbReference type="InterPro" id="IPR011701">
    <property type="entry name" value="MFS"/>
</dbReference>
<evidence type="ECO:0000256" key="2">
    <source>
        <dbReference type="ARBA" id="ARBA00022692"/>
    </source>
</evidence>
<sequence>MLDIASLEALPWYKRPSVYWLLVPFAFSALAMGGVIVPKVNLVLNLICHRYLKEHSSLNPSYTFSLGRTDDHCRVPEVQRRVSIFKLAMSAISGSLAAVVAPKLGELSDRYGRTKMLVWNSFMMIIMEIITILAAQFPDTVSVYWILIGALFDGMGGSFIAAMAISHSFAADCTPSSQRSVVFGYFHGCLFTGIAVGPIIAGYIVKLTGDIISMFYIAAGIHISFVFLLLFVVPESVPKMRQLTAREKHREDIESQITATWLSNLRTFNLFAPLKILTGTGASPSVRRNLIVLAATDTIVFGVGMGAAVVILLYSNYAFGWDQWEQSKFITIMNSSRVSGLLFFLPAVTHWYRRRHPPPTHGRTEVEGVSPFELSVIRFAILADTLGFLGYALAQDGSQFLLCGAIAGIGGIASPSMQAALTKHVPKEKIGQLLGAMGLLHAVARVIGPTLFTGIYAATVSFFPRAYFMVLTSMFCVAYLVSWQIRPGGE</sequence>
<accession>A0A9P4NH48</accession>
<dbReference type="PANTHER" id="PTHR23507:SF40">
    <property type="entry name" value="TETRACYCLINE-EFFLUX TRANSPORTER"/>
    <property type="match status" value="1"/>
</dbReference>
<keyword evidence="3 5" id="KW-1133">Transmembrane helix</keyword>
<dbReference type="InterPro" id="IPR020846">
    <property type="entry name" value="MFS_dom"/>
</dbReference>
<feature type="transmembrane region" description="Helical" evidence="5">
    <location>
        <begin position="117"/>
        <end position="137"/>
    </location>
</feature>
<dbReference type="Proteomes" id="UP000800235">
    <property type="component" value="Unassembled WGS sequence"/>
</dbReference>
<evidence type="ECO:0000256" key="1">
    <source>
        <dbReference type="ARBA" id="ARBA00004141"/>
    </source>
</evidence>
<evidence type="ECO:0000259" key="6">
    <source>
        <dbReference type="PROSITE" id="PS50850"/>
    </source>
</evidence>
<feature type="transmembrane region" description="Helical" evidence="5">
    <location>
        <begin position="462"/>
        <end position="481"/>
    </location>
</feature>
<keyword evidence="4 5" id="KW-0472">Membrane</keyword>
<feature type="transmembrane region" description="Helical" evidence="5">
    <location>
        <begin position="18"/>
        <end position="37"/>
    </location>
</feature>
<evidence type="ECO:0000313" key="8">
    <source>
        <dbReference type="Proteomes" id="UP000800235"/>
    </source>
</evidence>
<reference evidence="7" key="1">
    <citation type="journal article" date="2020" name="Stud. Mycol.">
        <title>101 Dothideomycetes genomes: a test case for predicting lifestyles and emergence of pathogens.</title>
        <authorList>
            <person name="Haridas S."/>
            <person name="Albert R."/>
            <person name="Binder M."/>
            <person name="Bloem J."/>
            <person name="Labutti K."/>
            <person name="Salamov A."/>
            <person name="Andreopoulos B."/>
            <person name="Baker S."/>
            <person name="Barry K."/>
            <person name="Bills G."/>
            <person name="Bluhm B."/>
            <person name="Cannon C."/>
            <person name="Castanera R."/>
            <person name="Culley D."/>
            <person name="Daum C."/>
            <person name="Ezra D."/>
            <person name="Gonzalez J."/>
            <person name="Henrissat B."/>
            <person name="Kuo A."/>
            <person name="Liang C."/>
            <person name="Lipzen A."/>
            <person name="Lutzoni F."/>
            <person name="Magnuson J."/>
            <person name="Mondo S."/>
            <person name="Nolan M."/>
            <person name="Ohm R."/>
            <person name="Pangilinan J."/>
            <person name="Park H.-J."/>
            <person name="Ramirez L."/>
            <person name="Alfaro M."/>
            <person name="Sun H."/>
            <person name="Tritt A."/>
            <person name="Yoshinaga Y."/>
            <person name="Zwiers L.-H."/>
            <person name="Turgeon B."/>
            <person name="Goodwin S."/>
            <person name="Spatafora J."/>
            <person name="Crous P."/>
            <person name="Grigoriev I."/>
        </authorList>
    </citation>
    <scope>NUCLEOTIDE SEQUENCE</scope>
    <source>
        <strain evidence="7">CBS 130266</strain>
    </source>
</reference>
<evidence type="ECO:0000256" key="4">
    <source>
        <dbReference type="ARBA" id="ARBA00023136"/>
    </source>
</evidence>
<dbReference type="PROSITE" id="PS50850">
    <property type="entry name" value="MFS"/>
    <property type="match status" value="1"/>
</dbReference>
<feature type="domain" description="Major facilitator superfamily (MFS) profile" evidence="6">
    <location>
        <begin position="26"/>
        <end position="490"/>
    </location>
</feature>
<keyword evidence="2 5" id="KW-0812">Transmembrane</keyword>
<dbReference type="GO" id="GO:0016020">
    <property type="term" value="C:membrane"/>
    <property type="evidence" value="ECO:0007669"/>
    <property type="project" value="UniProtKB-SubCell"/>
</dbReference>
<feature type="transmembrane region" description="Helical" evidence="5">
    <location>
        <begin position="290"/>
        <end position="314"/>
    </location>
</feature>
<name>A0A9P4NH48_9PEZI</name>
<protein>
    <submittedName>
        <fullName evidence="7">MFS general substrate transporter</fullName>
    </submittedName>
</protein>
<dbReference type="AlphaFoldDB" id="A0A9P4NH48"/>
<comment type="subcellular location">
    <subcellularLocation>
        <location evidence="1">Membrane</location>
        <topology evidence="1">Multi-pass membrane protein</topology>
    </subcellularLocation>
</comment>
<comment type="caution">
    <text evidence="7">The sequence shown here is derived from an EMBL/GenBank/DDBJ whole genome shotgun (WGS) entry which is preliminary data.</text>
</comment>
<dbReference type="SUPFAM" id="SSF103473">
    <property type="entry name" value="MFS general substrate transporter"/>
    <property type="match status" value="1"/>
</dbReference>
<dbReference type="PANTHER" id="PTHR23507">
    <property type="entry name" value="ZGC:174356"/>
    <property type="match status" value="1"/>
</dbReference>
<organism evidence="7 8">
    <name type="scientific">Tothia fuscella</name>
    <dbReference type="NCBI Taxonomy" id="1048955"/>
    <lineage>
        <taxon>Eukaryota</taxon>
        <taxon>Fungi</taxon>
        <taxon>Dikarya</taxon>
        <taxon>Ascomycota</taxon>
        <taxon>Pezizomycotina</taxon>
        <taxon>Dothideomycetes</taxon>
        <taxon>Pleosporomycetidae</taxon>
        <taxon>Venturiales</taxon>
        <taxon>Cylindrosympodiaceae</taxon>
        <taxon>Tothia</taxon>
    </lineage>
</organism>
<gene>
    <name evidence="7" type="ORF">EJ08DRAFT_597626</name>
</gene>
<evidence type="ECO:0000256" key="5">
    <source>
        <dbReference type="SAM" id="Phobius"/>
    </source>
</evidence>
<evidence type="ECO:0000313" key="7">
    <source>
        <dbReference type="EMBL" id="KAF2421191.1"/>
    </source>
</evidence>
<proteinExistence type="predicted"/>
<feature type="transmembrane region" description="Helical" evidence="5">
    <location>
        <begin position="182"/>
        <end position="205"/>
    </location>
</feature>
<feature type="transmembrane region" description="Helical" evidence="5">
    <location>
        <begin position="143"/>
        <end position="170"/>
    </location>
</feature>
<dbReference type="GO" id="GO:0022857">
    <property type="term" value="F:transmembrane transporter activity"/>
    <property type="evidence" value="ECO:0007669"/>
    <property type="project" value="InterPro"/>
</dbReference>
<feature type="transmembrane region" description="Helical" evidence="5">
    <location>
        <begin position="433"/>
        <end position="456"/>
    </location>
</feature>
<evidence type="ECO:0000256" key="3">
    <source>
        <dbReference type="ARBA" id="ARBA00022989"/>
    </source>
</evidence>
<feature type="transmembrane region" description="Helical" evidence="5">
    <location>
        <begin position="372"/>
        <end position="393"/>
    </location>
</feature>
<dbReference type="InterPro" id="IPR036259">
    <property type="entry name" value="MFS_trans_sf"/>
</dbReference>
<dbReference type="OrthoDB" id="3026777at2759"/>
<feature type="transmembrane region" description="Helical" evidence="5">
    <location>
        <begin position="211"/>
        <end position="233"/>
    </location>
</feature>
<dbReference type="Gene3D" id="1.20.1250.20">
    <property type="entry name" value="MFS general substrate transporter like domains"/>
    <property type="match status" value="1"/>
</dbReference>
<dbReference type="EMBL" id="MU007100">
    <property type="protein sequence ID" value="KAF2421191.1"/>
    <property type="molecule type" value="Genomic_DNA"/>
</dbReference>
<dbReference type="Pfam" id="PF07690">
    <property type="entry name" value="MFS_1"/>
    <property type="match status" value="1"/>
</dbReference>
<feature type="transmembrane region" description="Helical" evidence="5">
    <location>
        <begin position="399"/>
        <end position="421"/>
    </location>
</feature>